<dbReference type="InterPro" id="IPR005331">
    <property type="entry name" value="Sulfotransferase"/>
</dbReference>
<proteinExistence type="inferred from homology"/>
<sequence length="620" mass="70636">MSSLSLQRFTARRNVVVFVFTIFNVGLYGIYVMDIQGDKNGVNLPPRRHFKEASIEQLEHRTLSEDNYKRFELQRKLKPTTVQSREIEPVNIIDNTFKSPSLHTDLPRGLPVTQKIHNPMDGSDNSNVSSEYRSNIVKNNKVVGFQQSIQTAQGDWSRSSRVTSQEENNVKENSEIPSGKSAPEKTLERTKLTSKEQDSSLSKPRSEKNTFQSTLPLENKDPNQKDTSGDIPTPDRSSAKNLVTSSSRNPYTNKTLDKSKLLKVASSQENYAEKKLISDTSSFRKDTTLEMNNLGKRTALRTRESVSNVKSHPEAFSQAQFRNTLNDKTVQEDGRDVVVAPSYSTVVTDPRNITSDGIPNGCYGRKILSSNFTIVYNAVPKCGSRTLQVSITQVKRKRDKRRKQFKSIPPPEHCSTNDGNSSCLYSFYMSMPPSSFVRPHVPYVSLPSNYIMINMLRDPLERFISLFFFRIYGDGNISGLGAKKQHIDDCVESGRRDCDPLVKPSAMTYICGVEPACRENTRWTLEKAKRNIDRYLVVGYLEDIDSMLKVLEVLVPNQLSGLYNEYVRQKNATRRFKTKQKESLSQKTTNILKQKLTLQYEFYNYVRAKFDRLKESLGIH</sequence>
<feature type="region of interest" description="Disordered" evidence="10">
    <location>
        <begin position="151"/>
        <end position="253"/>
    </location>
</feature>
<feature type="compositionally biased region" description="Basic and acidic residues" evidence="10">
    <location>
        <begin position="218"/>
        <end position="228"/>
    </location>
</feature>
<reference evidence="12" key="1">
    <citation type="submission" date="2021-10" db="EMBL/GenBank/DDBJ databases">
        <title>Tropical sea cucumber genome reveals ecological adaptation and Cuvierian tubules defense mechanism.</title>
        <authorList>
            <person name="Chen T."/>
        </authorList>
    </citation>
    <scope>NUCLEOTIDE SEQUENCE</scope>
    <source>
        <strain evidence="12">Nanhai2018</strain>
        <tissue evidence="12">Muscle</tissue>
    </source>
</reference>
<gene>
    <name evidence="12" type="ORF">HOLleu_34448</name>
</gene>
<evidence type="ECO:0000256" key="4">
    <source>
        <dbReference type="ARBA" id="ARBA00022692"/>
    </source>
</evidence>
<dbReference type="PANTHER" id="PTHR12129">
    <property type="entry name" value="HEPARAN SULFATE 2-O-SULFOTRANSFERASE"/>
    <property type="match status" value="1"/>
</dbReference>
<keyword evidence="6 11" id="KW-1133">Transmembrane helix</keyword>
<evidence type="ECO:0000256" key="2">
    <source>
        <dbReference type="ARBA" id="ARBA00010569"/>
    </source>
</evidence>
<keyword evidence="4 11" id="KW-0812">Transmembrane</keyword>
<evidence type="ECO:0000256" key="6">
    <source>
        <dbReference type="ARBA" id="ARBA00022989"/>
    </source>
</evidence>
<dbReference type="Gene3D" id="3.40.50.300">
    <property type="entry name" value="P-loop containing nucleotide triphosphate hydrolases"/>
    <property type="match status" value="1"/>
</dbReference>
<dbReference type="InterPro" id="IPR027417">
    <property type="entry name" value="P-loop_NTPase"/>
</dbReference>
<evidence type="ECO:0000256" key="1">
    <source>
        <dbReference type="ARBA" id="ARBA00004323"/>
    </source>
</evidence>
<keyword evidence="9" id="KW-0325">Glycoprotein</keyword>
<dbReference type="InterPro" id="IPR007734">
    <property type="entry name" value="Heparan_SO4_2-O-STrfase"/>
</dbReference>
<dbReference type="PANTHER" id="PTHR12129:SF15">
    <property type="entry name" value="URONYL 2-SULFOTRANSFERASE"/>
    <property type="match status" value="1"/>
</dbReference>
<keyword evidence="5" id="KW-0735">Signal-anchor</keyword>
<keyword evidence="7" id="KW-0333">Golgi apparatus</keyword>
<keyword evidence="3" id="KW-0808">Transferase</keyword>
<evidence type="ECO:0000313" key="12">
    <source>
        <dbReference type="EMBL" id="KAJ8024519.1"/>
    </source>
</evidence>
<name>A0A9Q0YLF3_HOLLE</name>
<feature type="compositionally biased region" description="Polar residues" evidence="10">
    <location>
        <begin position="151"/>
        <end position="167"/>
    </location>
</feature>
<evidence type="ECO:0000256" key="5">
    <source>
        <dbReference type="ARBA" id="ARBA00022968"/>
    </source>
</evidence>
<keyword evidence="8 11" id="KW-0472">Membrane</keyword>
<dbReference type="EMBL" id="JAIZAY010000018">
    <property type="protein sequence ID" value="KAJ8024519.1"/>
    <property type="molecule type" value="Genomic_DNA"/>
</dbReference>
<dbReference type="Proteomes" id="UP001152320">
    <property type="component" value="Chromosome 18"/>
</dbReference>
<evidence type="ECO:0000256" key="11">
    <source>
        <dbReference type="SAM" id="Phobius"/>
    </source>
</evidence>
<evidence type="ECO:0000256" key="9">
    <source>
        <dbReference type="ARBA" id="ARBA00023180"/>
    </source>
</evidence>
<dbReference type="Pfam" id="PF03567">
    <property type="entry name" value="Sulfotransfer_2"/>
    <property type="match status" value="1"/>
</dbReference>
<comment type="caution">
    <text evidence="12">The sequence shown here is derived from an EMBL/GenBank/DDBJ whole genome shotgun (WGS) entry which is preliminary data.</text>
</comment>
<protein>
    <submittedName>
        <fullName evidence="12">Uronyl 2-sulfotransferase</fullName>
    </submittedName>
</protein>
<dbReference type="AlphaFoldDB" id="A0A9Q0YLF3"/>
<feature type="compositionally biased region" description="Polar residues" evidence="10">
    <location>
        <begin position="235"/>
        <end position="253"/>
    </location>
</feature>
<feature type="transmembrane region" description="Helical" evidence="11">
    <location>
        <begin position="15"/>
        <end position="33"/>
    </location>
</feature>
<evidence type="ECO:0000256" key="7">
    <source>
        <dbReference type="ARBA" id="ARBA00023034"/>
    </source>
</evidence>
<dbReference type="SUPFAM" id="SSF52540">
    <property type="entry name" value="P-loop containing nucleoside triphosphate hydrolases"/>
    <property type="match status" value="1"/>
</dbReference>
<evidence type="ECO:0000256" key="8">
    <source>
        <dbReference type="ARBA" id="ARBA00023136"/>
    </source>
</evidence>
<comment type="similarity">
    <text evidence="2">Belongs to the sulfotransferase 3 family.</text>
</comment>
<comment type="subcellular location">
    <subcellularLocation>
        <location evidence="1">Golgi apparatus membrane</location>
        <topology evidence="1">Single-pass type II membrane protein</topology>
    </subcellularLocation>
</comment>
<keyword evidence="13" id="KW-1185">Reference proteome</keyword>
<evidence type="ECO:0000256" key="3">
    <source>
        <dbReference type="ARBA" id="ARBA00022679"/>
    </source>
</evidence>
<feature type="compositionally biased region" description="Basic and acidic residues" evidence="10">
    <location>
        <begin position="182"/>
        <end position="208"/>
    </location>
</feature>
<organism evidence="12 13">
    <name type="scientific">Holothuria leucospilota</name>
    <name type="common">Black long sea cucumber</name>
    <name type="synonym">Mertensiothuria leucospilota</name>
    <dbReference type="NCBI Taxonomy" id="206669"/>
    <lineage>
        <taxon>Eukaryota</taxon>
        <taxon>Metazoa</taxon>
        <taxon>Echinodermata</taxon>
        <taxon>Eleutherozoa</taxon>
        <taxon>Echinozoa</taxon>
        <taxon>Holothuroidea</taxon>
        <taxon>Aspidochirotacea</taxon>
        <taxon>Aspidochirotida</taxon>
        <taxon>Holothuriidae</taxon>
        <taxon>Holothuria</taxon>
    </lineage>
</organism>
<dbReference type="GO" id="GO:0008146">
    <property type="term" value="F:sulfotransferase activity"/>
    <property type="evidence" value="ECO:0007669"/>
    <property type="project" value="InterPro"/>
</dbReference>
<evidence type="ECO:0000256" key="10">
    <source>
        <dbReference type="SAM" id="MobiDB-lite"/>
    </source>
</evidence>
<dbReference type="OrthoDB" id="10576764at2759"/>
<evidence type="ECO:0000313" key="13">
    <source>
        <dbReference type="Proteomes" id="UP001152320"/>
    </source>
</evidence>
<dbReference type="GO" id="GO:0000139">
    <property type="term" value="C:Golgi membrane"/>
    <property type="evidence" value="ECO:0007669"/>
    <property type="project" value="UniProtKB-SubCell"/>
</dbReference>
<accession>A0A9Q0YLF3</accession>